<dbReference type="AlphaFoldDB" id="A0A9W6UNY8"/>
<feature type="compositionally biased region" description="Pro residues" evidence="1">
    <location>
        <begin position="1"/>
        <end position="46"/>
    </location>
</feature>
<evidence type="ECO:0008006" key="4">
    <source>
        <dbReference type="Google" id="ProtNLM"/>
    </source>
</evidence>
<proteinExistence type="predicted"/>
<evidence type="ECO:0000313" key="3">
    <source>
        <dbReference type="Proteomes" id="UP001165143"/>
    </source>
</evidence>
<evidence type="ECO:0000313" key="2">
    <source>
        <dbReference type="EMBL" id="GLW54793.1"/>
    </source>
</evidence>
<reference evidence="2" key="1">
    <citation type="submission" date="2023-02" db="EMBL/GenBank/DDBJ databases">
        <title>Kitasatospora phosalacinea NBRC 14362.</title>
        <authorList>
            <person name="Ichikawa N."/>
            <person name="Sato H."/>
            <person name="Tonouchi N."/>
        </authorList>
    </citation>
    <scope>NUCLEOTIDE SEQUENCE</scope>
    <source>
        <strain evidence="2">NBRC 14362</strain>
    </source>
</reference>
<evidence type="ECO:0000256" key="1">
    <source>
        <dbReference type="SAM" id="MobiDB-lite"/>
    </source>
</evidence>
<dbReference type="Proteomes" id="UP001165143">
    <property type="component" value="Unassembled WGS sequence"/>
</dbReference>
<protein>
    <recommendedName>
        <fullName evidence="4">Adhesin domain-containing protein</fullName>
    </recommendedName>
</protein>
<organism evidence="2 3">
    <name type="scientific">Kitasatospora phosalacinea</name>
    <dbReference type="NCBI Taxonomy" id="2065"/>
    <lineage>
        <taxon>Bacteria</taxon>
        <taxon>Bacillati</taxon>
        <taxon>Actinomycetota</taxon>
        <taxon>Actinomycetes</taxon>
        <taxon>Kitasatosporales</taxon>
        <taxon>Streptomycetaceae</taxon>
        <taxon>Kitasatospora</taxon>
    </lineage>
</organism>
<name>A0A9W6UNY8_9ACTN</name>
<feature type="region of interest" description="Disordered" evidence="1">
    <location>
        <begin position="1"/>
        <end position="55"/>
    </location>
</feature>
<comment type="caution">
    <text evidence="2">The sequence shown here is derived from an EMBL/GenBank/DDBJ whole genome shotgun (WGS) entry which is preliminary data.</text>
</comment>
<accession>A0A9W6UNY8</accession>
<gene>
    <name evidence="2" type="ORF">Kpho01_28040</name>
</gene>
<sequence length="290" mass="29103">MSEPAPPEPNRNPQPQPQPQPNPDPQPPVPPPPAAPPRPSVPPRPARPPRGRGRARPWAAAAAVLVLVGAGAVALTDRGGADGAADGPQALPGSPRALLLDGVSGRVEIVAADGPAATAEYLPEGAQRPGLVGLGPAGSDGAVPVRCAADGDGAFDRCAGRLRLAVPAGTALTVRQESGEIALSGLRGDLALSLASIRCTAVGLRPQHATVSIRSGSADLGFAAPPGELTVESASASVALRLPERDSGYAFDSDQVSADVRIGLPAQPDADHRVRLRTTSASVAVLPADG</sequence>
<dbReference type="EMBL" id="BSRX01000014">
    <property type="protein sequence ID" value="GLW54793.1"/>
    <property type="molecule type" value="Genomic_DNA"/>
</dbReference>